<evidence type="ECO:0000256" key="4">
    <source>
        <dbReference type="ARBA" id="ARBA00023136"/>
    </source>
</evidence>
<dbReference type="GO" id="GO:0048038">
    <property type="term" value="F:quinone binding"/>
    <property type="evidence" value="ECO:0007669"/>
    <property type="project" value="UniProtKB-KW"/>
</dbReference>
<feature type="transmembrane region" description="Helical" evidence="5">
    <location>
        <begin position="6"/>
        <end position="26"/>
    </location>
</feature>
<feature type="transmembrane region" description="Helical" evidence="5">
    <location>
        <begin position="159"/>
        <end position="181"/>
    </location>
</feature>
<feature type="transmembrane region" description="Helical" evidence="5">
    <location>
        <begin position="395"/>
        <end position="415"/>
    </location>
</feature>
<evidence type="ECO:0000256" key="3">
    <source>
        <dbReference type="ARBA" id="ARBA00022989"/>
    </source>
</evidence>
<evidence type="ECO:0000256" key="5">
    <source>
        <dbReference type="HAMAP-Rule" id="MF_00445"/>
    </source>
</evidence>
<keyword evidence="5" id="KW-0813">Transport</keyword>
<keyword evidence="2 5" id="KW-0812">Transmembrane</keyword>
<reference evidence="8 9" key="1">
    <citation type="submission" date="2019-04" db="EMBL/GenBank/DDBJ databases">
        <authorList>
            <person name="Liu Q."/>
            <person name="Xin Y.-H."/>
        </authorList>
    </citation>
    <scope>NUCLEOTIDE SEQUENCE [LARGE SCALE GENOMIC DNA]</scope>
    <source>
        <strain evidence="8 9">AM23</strain>
    </source>
</reference>
<feature type="transmembrane region" description="Helical" evidence="5">
    <location>
        <begin position="317"/>
        <end position="340"/>
    </location>
</feature>
<dbReference type="Proteomes" id="UP000305233">
    <property type="component" value="Unassembled WGS sequence"/>
</dbReference>
<keyword evidence="5" id="KW-1003">Cell membrane</keyword>
<dbReference type="GO" id="GO:0050136">
    <property type="term" value="F:NADH dehydrogenase (quinone) (non-electrogenic) activity"/>
    <property type="evidence" value="ECO:0007669"/>
    <property type="project" value="UniProtKB-UniRule"/>
</dbReference>
<keyword evidence="4 5" id="KW-0472">Membrane</keyword>
<accession>A0A4S5E4P7</accession>
<keyword evidence="5" id="KW-0874">Quinone</keyword>
<dbReference type="InterPro" id="IPR001750">
    <property type="entry name" value="ND/Mrp_TM"/>
</dbReference>
<dbReference type="Pfam" id="PF00361">
    <property type="entry name" value="Proton_antipo_M"/>
    <property type="match status" value="1"/>
</dbReference>
<dbReference type="EC" id="7.1.1.-" evidence="5"/>
<dbReference type="GO" id="GO:0042773">
    <property type="term" value="P:ATP synthesis coupled electron transport"/>
    <property type="evidence" value="ECO:0007669"/>
    <property type="project" value="InterPro"/>
</dbReference>
<dbReference type="InterPro" id="IPR010096">
    <property type="entry name" value="NADH-Q_OxRdtase_suN/2"/>
</dbReference>
<proteinExistence type="inferred from homology"/>
<feature type="transmembrane region" description="Helical" evidence="5">
    <location>
        <begin position="457"/>
        <end position="479"/>
    </location>
</feature>
<evidence type="ECO:0000256" key="6">
    <source>
        <dbReference type="RuleBase" id="RU000320"/>
    </source>
</evidence>
<keyword evidence="3 5" id="KW-1133">Transmembrane helix</keyword>
<evidence type="ECO:0000259" key="7">
    <source>
        <dbReference type="Pfam" id="PF00361"/>
    </source>
</evidence>
<comment type="subunit">
    <text evidence="5">NDH-1 is composed of 14 different subunits. Subunits NuoA, H, J, K, L, M, N constitute the membrane sector of the complex.</text>
</comment>
<dbReference type="GO" id="GO:0012505">
    <property type="term" value="C:endomembrane system"/>
    <property type="evidence" value="ECO:0007669"/>
    <property type="project" value="UniProtKB-SubCell"/>
</dbReference>
<keyword evidence="9" id="KW-1185">Reference proteome</keyword>
<evidence type="ECO:0000313" key="9">
    <source>
        <dbReference type="Proteomes" id="UP000305233"/>
    </source>
</evidence>
<dbReference type="EMBL" id="SSWH01000006">
    <property type="protein sequence ID" value="THJ66447.1"/>
    <property type="molecule type" value="Genomic_DNA"/>
</dbReference>
<dbReference type="AlphaFoldDB" id="A0A4S5E4P7"/>
<feature type="transmembrane region" description="Helical" evidence="5">
    <location>
        <begin position="293"/>
        <end position="311"/>
    </location>
</feature>
<dbReference type="OrthoDB" id="9811718at2"/>
<dbReference type="HAMAP" id="MF_00445">
    <property type="entry name" value="NDH1_NuoN_1"/>
    <property type="match status" value="1"/>
</dbReference>
<name>A0A4S5E4P7_9MICC</name>
<feature type="transmembrane region" description="Helical" evidence="5">
    <location>
        <begin position="201"/>
        <end position="225"/>
    </location>
</feature>
<keyword evidence="5" id="KW-1278">Translocase</keyword>
<dbReference type="RefSeq" id="WP_136454024.1">
    <property type="nucleotide sequence ID" value="NZ_SSWH01000006.1"/>
</dbReference>
<feature type="transmembrane region" description="Helical" evidence="5">
    <location>
        <begin position="128"/>
        <end position="147"/>
    </location>
</feature>
<organism evidence="8 9">
    <name type="scientific">Arthrobacter echini</name>
    <dbReference type="NCBI Taxonomy" id="1529066"/>
    <lineage>
        <taxon>Bacteria</taxon>
        <taxon>Bacillati</taxon>
        <taxon>Actinomycetota</taxon>
        <taxon>Actinomycetes</taxon>
        <taxon>Micrococcales</taxon>
        <taxon>Micrococcaceae</taxon>
        <taxon>Arthrobacter</taxon>
    </lineage>
</organism>
<evidence type="ECO:0000313" key="8">
    <source>
        <dbReference type="EMBL" id="THJ66447.1"/>
    </source>
</evidence>
<comment type="caution">
    <text evidence="8">The sequence shown here is derived from an EMBL/GenBank/DDBJ whole genome shotgun (WGS) entry which is preliminary data.</text>
</comment>
<protein>
    <recommendedName>
        <fullName evidence="5">NADH-quinone oxidoreductase subunit N</fullName>
        <ecNumber evidence="5">7.1.1.-</ecNumber>
    </recommendedName>
    <alternativeName>
        <fullName evidence="5">NADH dehydrogenase I subunit N</fullName>
    </alternativeName>
    <alternativeName>
        <fullName evidence="5">NDH-1 subunit N</fullName>
    </alternativeName>
</protein>
<keyword evidence="5" id="KW-0520">NAD</keyword>
<feature type="transmembrane region" description="Helical" evidence="5">
    <location>
        <begin position="38"/>
        <end position="57"/>
    </location>
</feature>
<comment type="similarity">
    <text evidence="5">Belongs to the complex I subunit 2 family.</text>
</comment>
<feature type="transmembrane region" description="Helical" evidence="5">
    <location>
        <begin position="360"/>
        <end position="383"/>
    </location>
</feature>
<feature type="transmembrane region" description="Helical" evidence="5">
    <location>
        <begin position="77"/>
        <end position="94"/>
    </location>
</feature>
<dbReference type="GO" id="GO:0008137">
    <property type="term" value="F:NADH dehydrogenase (ubiquinone) activity"/>
    <property type="evidence" value="ECO:0007669"/>
    <property type="project" value="InterPro"/>
</dbReference>
<gene>
    <name evidence="5" type="primary">nuoN</name>
    <name evidence="8" type="ORF">E8P82_08250</name>
</gene>
<comment type="subcellular location">
    <subcellularLocation>
        <location evidence="5">Cell membrane</location>
        <topology evidence="5">Multi-pass membrane protein</topology>
    </subcellularLocation>
    <subcellularLocation>
        <location evidence="1">Endomembrane system</location>
        <topology evidence="1">Multi-pass membrane protein</topology>
    </subcellularLocation>
    <subcellularLocation>
        <location evidence="6">Membrane</location>
        <topology evidence="6">Multi-pass membrane protein</topology>
    </subcellularLocation>
</comment>
<feature type="transmembrane region" description="Helical" evidence="5">
    <location>
        <begin position="265"/>
        <end position="286"/>
    </location>
</feature>
<comment type="catalytic activity">
    <reaction evidence="5">
        <text>a quinone + NADH + 5 H(+)(in) = a quinol + NAD(+) + 4 H(+)(out)</text>
        <dbReference type="Rhea" id="RHEA:57888"/>
        <dbReference type="ChEBI" id="CHEBI:15378"/>
        <dbReference type="ChEBI" id="CHEBI:24646"/>
        <dbReference type="ChEBI" id="CHEBI:57540"/>
        <dbReference type="ChEBI" id="CHEBI:57945"/>
        <dbReference type="ChEBI" id="CHEBI:132124"/>
    </reaction>
</comment>
<feature type="transmembrane region" description="Helical" evidence="5">
    <location>
        <begin position="106"/>
        <end position="122"/>
    </location>
</feature>
<feature type="transmembrane region" description="Helical" evidence="5">
    <location>
        <begin position="232"/>
        <end position="253"/>
    </location>
</feature>
<feature type="domain" description="NADH:quinone oxidoreductase/Mrp antiporter transmembrane" evidence="7">
    <location>
        <begin position="124"/>
        <end position="407"/>
    </location>
</feature>
<sequence length="486" mass="49574">MSMEADFAALLPELFLLAGAVTALLTGSFLPRDRQSPTRLIGIIALLGAVVSTGTGLSAGSRTVFEGSFSLDTPTTIARLIICTATLLVICLGADELRGSPRESETYALMLLSTLGALVMAGTDDLLILAVAYLLASIPLYALIGMGRSPRAAEAALKTYLLGAFLGIALLLGITILYALAGASSYDQLRAGLADAPSGAIAAGLLGVLAGIAFKAGAVPGHFWVPDASQGAGVAVAAFLTTVPKIGALVAAYRLLSTLPDSVDAPLVIAVLAAASMTIGNFAAFSQTNVRRLLGWSTVSQAGYLLVPVAVAGASDLALPSLLFYLGAYALSNIGAFAVVAATGHDEVGQYRGLARRSPWLAGVLVVSLLSLVGTPPTVVFVGKLTTFAAGWDGGLAWLVVVAALNTVASLFYYLRWLAPMFQGAEFQRAATESTEPSTPDQQAGDTVGVRRWPATVAVLSGGLVVAGGVVAGLVWPALEGTLAGL</sequence>
<comment type="function">
    <text evidence="5">NDH-1 shuttles electrons from NADH, via FMN and iron-sulfur (Fe-S) centers, to quinones in the respiratory chain. The immediate electron acceptor for the enzyme in this species is believed to be a menaquinone. Couples the redox reaction to proton translocation (for every two electrons transferred, four hydrogen ions are translocated across the cytoplasmic membrane), and thus conserves the redox energy in a proton gradient.</text>
</comment>
<dbReference type="GO" id="GO:0005886">
    <property type="term" value="C:plasma membrane"/>
    <property type="evidence" value="ECO:0007669"/>
    <property type="project" value="UniProtKB-SubCell"/>
</dbReference>
<evidence type="ECO:0000256" key="1">
    <source>
        <dbReference type="ARBA" id="ARBA00004127"/>
    </source>
</evidence>
<dbReference type="PANTHER" id="PTHR22773">
    <property type="entry name" value="NADH DEHYDROGENASE"/>
    <property type="match status" value="1"/>
</dbReference>
<evidence type="ECO:0000256" key="2">
    <source>
        <dbReference type="ARBA" id="ARBA00022692"/>
    </source>
</evidence>